<evidence type="ECO:0000313" key="2">
    <source>
        <dbReference type="EMBL" id="SHI33023.1"/>
    </source>
</evidence>
<protein>
    <submittedName>
        <fullName evidence="2">Uncharacterized protein</fullName>
    </submittedName>
</protein>
<accession>A0A1M6AA32</accession>
<organism evidence="2 3">
    <name type="scientific">Anaerovibrio lipolyticus DSM 3074</name>
    <dbReference type="NCBI Taxonomy" id="1120997"/>
    <lineage>
        <taxon>Bacteria</taxon>
        <taxon>Bacillati</taxon>
        <taxon>Bacillota</taxon>
        <taxon>Negativicutes</taxon>
        <taxon>Selenomonadales</taxon>
        <taxon>Selenomonadaceae</taxon>
        <taxon>Anaerovibrio</taxon>
    </lineage>
</organism>
<dbReference type="Proteomes" id="UP000191240">
    <property type="component" value="Unassembled WGS sequence"/>
</dbReference>
<dbReference type="EMBL" id="FQYW01000004">
    <property type="protein sequence ID" value="SHI33023.1"/>
    <property type="molecule type" value="Genomic_DNA"/>
</dbReference>
<proteinExistence type="predicted"/>
<evidence type="ECO:0000313" key="3">
    <source>
        <dbReference type="Proteomes" id="UP000191240"/>
    </source>
</evidence>
<evidence type="ECO:0000256" key="1">
    <source>
        <dbReference type="SAM" id="Coils"/>
    </source>
</evidence>
<dbReference type="AlphaFoldDB" id="A0A1M6AA32"/>
<name>A0A1M6AA32_9FIRM</name>
<dbReference type="RefSeq" id="WP_155851710.1">
    <property type="nucleotide sequence ID" value="NZ_FQYW01000004.1"/>
</dbReference>
<dbReference type="OrthoDB" id="1669628at2"/>
<gene>
    <name evidence="2" type="ORF">SAMN02745671_00220</name>
</gene>
<sequence>MNFEDYYALGEQIHNSLLDVNSLKDEMKQLDKMLDDIQQKLDSAIDLKTIRQHNM</sequence>
<feature type="coiled-coil region" evidence="1">
    <location>
        <begin position="20"/>
        <end position="47"/>
    </location>
</feature>
<keyword evidence="1" id="KW-0175">Coiled coil</keyword>
<reference evidence="2 3" key="1">
    <citation type="submission" date="2016-11" db="EMBL/GenBank/DDBJ databases">
        <authorList>
            <person name="Jaros S."/>
            <person name="Januszkiewicz K."/>
            <person name="Wedrychowicz H."/>
        </authorList>
    </citation>
    <scope>NUCLEOTIDE SEQUENCE [LARGE SCALE GENOMIC DNA]</scope>
    <source>
        <strain evidence="2 3">DSM 3074</strain>
    </source>
</reference>